<feature type="domain" description="Ion transport" evidence="7">
    <location>
        <begin position="1265"/>
        <end position="1506"/>
    </location>
</feature>
<evidence type="ECO:0000256" key="2">
    <source>
        <dbReference type="ARBA" id="ARBA00022692"/>
    </source>
</evidence>
<keyword evidence="9" id="KW-1185">Reference proteome</keyword>
<feature type="transmembrane region" description="Helical" evidence="6">
    <location>
        <begin position="1386"/>
        <end position="1408"/>
    </location>
</feature>
<accession>A0A9N8V293</accession>
<dbReference type="PANTHER" id="PTHR10582">
    <property type="entry name" value="TRANSIENT RECEPTOR POTENTIAL ION CHANNEL PROTEIN"/>
    <property type="match status" value="1"/>
</dbReference>
<dbReference type="OrthoDB" id="2377581at2759"/>
<dbReference type="GO" id="GO:0005216">
    <property type="term" value="F:monoatomic ion channel activity"/>
    <property type="evidence" value="ECO:0007669"/>
    <property type="project" value="InterPro"/>
</dbReference>
<evidence type="ECO:0000256" key="4">
    <source>
        <dbReference type="ARBA" id="ARBA00022989"/>
    </source>
</evidence>
<feature type="transmembrane region" description="Helical" evidence="6">
    <location>
        <begin position="1475"/>
        <end position="1495"/>
    </location>
</feature>
<dbReference type="Pfam" id="PF00520">
    <property type="entry name" value="Ion_trans"/>
    <property type="match status" value="1"/>
</dbReference>
<dbReference type="EMBL" id="CAJVPK010000002">
    <property type="protein sequence ID" value="CAG8432729.1"/>
    <property type="molecule type" value="Genomic_DNA"/>
</dbReference>
<name>A0A9N8V293_9GLOM</name>
<protein>
    <submittedName>
        <fullName evidence="8">7056_t:CDS:1</fullName>
    </submittedName>
</protein>
<feature type="transmembrane region" description="Helical" evidence="6">
    <location>
        <begin position="1320"/>
        <end position="1341"/>
    </location>
</feature>
<dbReference type="Proteomes" id="UP000789706">
    <property type="component" value="Unassembled WGS sequence"/>
</dbReference>
<sequence length="1603" mass="185989">MSTMSASTSPYLSPNMNFNFKGKRSIHNDIEVGLLTHTPHADKIAEGKLKIVYDNVGVCALINLILIKIFTKVAESPDGEWFATVEGTAVGLWKVSNSSNMEPKLILWRAFPIDFPDLESNENITLAVSNSRLVAVSYFSLSSPNKKSRRDLFIINKKNNTKHHTLIINFSNDKRNKDKIEKIGSEQQELTKGFSPDNFDENTRGFVRFLSGGDRLAILDDKNLKVFNTLNWEKIYEIDIPFKRTLKELELNAQSYVLEKSIESDFLIWTENSNLVHIINLNDAKTFQEIEIQYSPETQYAHALSKNNNHLALVGTNDMVMVYALDTKTKLFERNFKNDIGDDPQSTAFVSFVEYENLNDNLSVILDIERDADNINENKKNLKLLICGRNESNGNVWMLVYDVLKNEMVNRVQRVLSPWPARFNGTNGLFFHEIINFASTQHDGTNPSTPLTPLFFSHLQIKTHEYLNIDDEFYEKKILHHTKDIQHVKISHNGQYVGTYSEGDGILCIWKIVDGQSLEWLYSWEICRPKDVYFIRNQNHAKHVCLSVSNNGHIALSFFVMSQTEDNFSIEDPFKLKNENYEARCLVLRANQNKPIQHENFKIITGVVSFLPNTDLVIYDNNSLSYYTVHVDHCKLKHKLDLKDVTKNVRSYYETTVVESMVIQSMLQNDLLIAEESPGILTAFDVKTGHIKMKFTSEKIPEKYTDDLFTTFAVSSDSKLLGVVDRAGILQIYLMENGLKLKLPMISNIDTFAKIHGFLDNTRIVVESGGGHIWIMDVYNGQFLRKLPLSRQKFAFRDVLGGLFAKCKKNKVKIYNFGEKECNYKTSLIGYRPYSDIYMNEYIMWNSVRGIFEFQKGENKFNINVEPWNEEDGLSVFFLNNAERVVIIGKHTIQLYNTENKQLLFLWICDPDDEIIKIEHCHYEDENDENIISDYIIVTTENENYKIKIRLPNHDETHDYETMLHFCKFLAKYTSNSRQIPFNVTENTMKLWVSWLKETLKLVKEEIKKKIKDFDYFNHIHLNESPVSNLVVAGCDDLVEIILENKKYIPRFYYDEINGTKKSSLSLAIEYRQTHLIELLIKYYIDNATKEPGWMQTIIPTLPTLCVEYPDFVQMMVNKLMFIPNTFPLDNKNSITYEFNSIVRSSNENLYSFTLNENLKKEIYGISYFLLKFTTLLGYPFVLIDNFWRMYYQRNYHPVQLCVIPLPGLNEYEFDSGIKGFYNRWIKPRTSVFAQIAFQNNQGFYTGQMMQVILNQKWNSFGRRYFIFSFMLHILYYCLFAIGLEANQKWIYILVSVLAIFFLTRELWQFSGYPLDYLKGFYNWIDVGVYSLPLITSFLFLQHGNVSDSLKAFSILLIWTHFVIQLRIFENLGIFINILIEIGIKIFWFMIVFSIIIWAFSHAFVTYLSAKSIEPSTYIGTFTSKQTNEILTLQADSVADNVWKRYDSATLSVIWFLAGDWSAIDSWSDDPVVKIFKLLFFFLSSIILLNVLIALMGDTFVKAKEDGKRAWLQLRAEFIAEIECYNMTPQTRSELTRGLIFYEADPDDVGDWKREIEAKSKTTFESNGSGGNGISIVELDQLQHHNIIKLLDVSKTEEVIGVI</sequence>
<dbReference type="SUPFAM" id="SSF82171">
    <property type="entry name" value="DPP6 N-terminal domain-like"/>
    <property type="match status" value="1"/>
</dbReference>
<dbReference type="GO" id="GO:0098703">
    <property type="term" value="P:calcium ion import across plasma membrane"/>
    <property type="evidence" value="ECO:0007669"/>
    <property type="project" value="TreeGrafter"/>
</dbReference>
<comment type="subcellular location">
    <subcellularLocation>
        <location evidence="1">Membrane</location>
        <topology evidence="1">Multi-pass membrane protein</topology>
    </subcellularLocation>
</comment>
<feature type="transmembrane region" description="Helical" evidence="6">
    <location>
        <begin position="1163"/>
        <end position="1184"/>
    </location>
</feature>
<gene>
    <name evidence="8" type="ORF">DEBURN_LOCUS57</name>
</gene>
<keyword evidence="5 6" id="KW-0472">Membrane</keyword>
<comment type="caution">
    <text evidence="8">The sequence shown here is derived from an EMBL/GenBank/DDBJ whole genome shotgun (WGS) entry which is preliminary data.</text>
</comment>
<evidence type="ECO:0000256" key="6">
    <source>
        <dbReference type="SAM" id="Phobius"/>
    </source>
</evidence>
<keyword evidence="2 6" id="KW-0812">Transmembrane</keyword>
<proteinExistence type="predicted"/>
<feature type="transmembrane region" description="Helical" evidence="6">
    <location>
        <begin position="1290"/>
        <end position="1308"/>
    </location>
</feature>
<dbReference type="InterPro" id="IPR005821">
    <property type="entry name" value="Ion_trans_dom"/>
</dbReference>
<evidence type="ECO:0000313" key="8">
    <source>
        <dbReference type="EMBL" id="CAG8432729.1"/>
    </source>
</evidence>
<evidence type="ECO:0000313" key="9">
    <source>
        <dbReference type="Proteomes" id="UP000789706"/>
    </source>
</evidence>
<feature type="transmembrane region" description="Helical" evidence="6">
    <location>
        <begin position="1353"/>
        <end position="1379"/>
    </location>
</feature>
<dbReference type="InterPro" id="IPR015943">
    <property type="entry name" value="WD40/YVTN_repeat-like_dom_sf"/>
</dbReference>
<organism evidence="8 9">
    <name type="scientific">Diversispora eburnea</name>
    <dbReference type="NCBI Taxonomy" id="1213867"/>
    <lineage>
        <taxon>Eukaryota</taxon>
        <taxon>Fungi</taxon>
        <taxon>Fungi incertae sedis</taxon>
        <taxon>Mucoromycota</taxon>
        <taxon>Glomeromycotina</taxon>
        <taxon>Glomeromycetes</taxon>
        <taxon>Diversisporales</taxon>
        <taxon>Diversisporaceae</taxon>
        <taxon>Diversispora</taxon>
    </lineage>
</organism>
<dbReference type="PANTHER" id="PTHR10582:SF2">
    <property type="entry name" value="INACTIVE"/>
    <property type="match status" value="1"/>
</dbReference>
<reference evidence="8" key="1">
    <citation type="submission" date="2021-06" db="EMBL/GenBank/DDBJ databases">
        <authorList>
            <person name="Kallberg Y."/>
            <person name="Tangrot J."/>
            <person name="Rosling A."/>
        </authorList>
    </citation>
    <scope>NUCLEOTIDE SEQUENCE</scope>
    <source>
        <strain evidence="8">AZ414A</strain>
    </source>
</reference>
<evidence type="ECO:0000256" key="3">
    <source>
        <dbReference type="ARBA" id="ARBA00022737"/>
    </source>
</evidence>
<keyword evidence="4 6" id="KW-1133">Transmembrane helix</keyword>
<dbReference type="Gene3D" id="2.130.10.10">
    <property type="entry name" value="YVTN repeat-like/Quinoprotein amine dehydrogenase"/>
    <property type="match status" value="1"/>
</dbReference>
<keyword evidence="3" id="KW-0677">Repeat</keyword>
<evidence type="ECO:0000256" key="1">
    <source>
        <dbReference type="ARBA" id="ARBA00004141"/>
    </source>
</evidence>
<evidence type="ECO:0000259" key="7">
    <source>
        <dbReference type="Pfam" id="PF00520"/>
    </source>
</evidence>
<dbReference type="GO" id="GO:0005886">
    <property type="term" value="C:plasma membrane"/>
    <property type="evidence" value="ECO:0007669"/>
    <property type="project" value="TreeGrafter"/>
</dbReference>
<evidence type="ECO:0000256" key="5">
    <source>
        <dbReference type="ARBA" id="ARBA00023136"/>
    </source>
</evidence>
<dbReference type="InterPro" id="IPR024862">
    <property type="entry name" value="TRPV"/>
</dbReference>
<feature type="transmembrane region" description="Helical" evidence="6">
    <location>
        <begin position="1265"/>
        <end position="1284"/>
    </location>
</feature>